<comment type="caution">
    <text evidence="2">The sequence shown here is derived from an EMBL/GenBank/DDBJ whole genome shotgun (WGS) entry which is preliminary data.</text>
</comment>
<keyword evidence="1" id="KW-1133">Transmembrane helix</keyword>
<proteinExistence type="predicted"/>
<dbReference type="EMBL" id="REGN01000289">
    <property type="protein sequence ID" value="RNA43000.1"/>
    <property type="molecule type" value="Genomic_DNA"/>
</dbReference>
<keyword evidence="3" id="KW-1185">Reference proteome</keyword>
<evidence type="ECO:0000313" key="3">
    <source>
        <dbReference type="Proteomes" id="UP000276133"/>
    </source>
</evidence>
<keyword evidence="1" id="KW-0812">Transmembrane</keyword>
<dbReference type="AlphaFoldDB" id="A0A3M7T593"/>
<dbReference type="Proteomes" id="UP000276133">
    <property type="component" value="Unassembled WGS sequence"/>
</dbReference>
<gene>
    <name evidence="2" type="ORF">BpHYR1_008513</name>
</gene>
<keyword evidence="1" id="KW-0472">Membrane</keyword>
<sequence>MIFRRNIIDFVLFSPETIHLRIFSKLYILCTTSTLILQKSSNFRTLKILSRNFKYFFNFLSMNNKRDYYSEKKTRLHKFEQYCIIYGVVIAFLLLYKKFTFPVNSYIDSSKKVKPKSDLTLTFKIFKSKPKFD</sequence>
<evidence type="ECO:0000256" key="1">
    <source>
        <dbReference type="SAM" id="Phobius"/>
    </source>
</evidence>
<protein>
    <submittedName>
        <fullName evidence="2">Uncharacterized protein</fullName>
    </submittedName>
</protein>
<reference evidence="2 3" key="1">
    <citation type="journal article" date="2018" name="Sci. Rep.">
        <title>Genomic signatures of local adaptation to the degree of environmental predictability in rotifers.</title>
        <authorList>
            <person name="Franch-Gras L."/>
            <person name="Hahn C."/>
            <person name="Garcia-Roger E.M."/>
            <person name="Carmona M.J."/>
            <person name="Serra M."/>
            <person name="Gomez A."/>
        </authorList>
    </citation>
    <scope>NUCLEOTIDE SEQUENCE [LARGE SCALE GENOMIC DNA]</scope>
    <source>
        <strain evidence="2">HYR1</strain>
    </source>
</reference>
<organism evidence="2 3">
    <name type="scientific">Brachionus plicatilis</name>
    <name type="common">Marine rotifer</name>
    <name type="synonym">Brachionus muelleri</name>
    <dbReference type="NCBI Taxonomy" id="10195"/>
    <lineage>
        <taxon>Eukaryota</taxon>
        <taxon>Metazoa</taxon>
        <taxon>Spiralia</taxon>
        <taxon>Gnathifera</taxon>
        <taxon>Rotifera</taxon>
        <taxon>Eurotatoria</taxon>
        <taxon>Monogononta</taxon>
        <taxon>Pseudotrocha</taxon>
        <taxon>Ploima</taxon>
        <taxon>Brachionidae</taxon>
        <taxon>Brachionus</taxon>
    </lineage>
</organism>
<name>A0A3M7T593_BRAPC</name>
<accession>A0A3M7T593</accession>
<feature type="transmembrane region" description="Helical" evidence="1">
    <location>
        <begin position="79"/>
        <end position="96"/>
    </location>
</feature>
<evidence type="ECO:0000313" key="2">
    <source>
        <dbReference type="EMBL" id="RNA43000.1"/>
    </source>
</evidence>